<feature type="compositionally biased region" description="Basic and acidic residues" evidence="2">
    <location>
        <begin position="478"/>
        <end position="506"/>
    </location>
</feature>
<dbReference type="PROSITE" id="PS51025">
    <property type="entry name" value="PWI"/>
    <property type="match status" value="1"/>
</dbReference>
<accession>A0A6G1LP14</accession>
<feature type="region of interest" description="Disordered" evidence="2">
    <location>
        <begin position="572"/>
        <end position="619"/>
    </location>
</feature>
<dbReference type="PANTHER" id="PTHR18806:SF4">
    <property type="entry name" value="RNA-BINDING PROTEIN 25"/>
    <property type="match status" value="1"/>
</dbReference>
<organism evidence="5 6">
    <name type="scientific">Teratosphaeria nubilosa</name>
    <dbReference type="NCBI Taxonomy" id="161662"/>
    <lineage>
        <taxon>Eukaryota</taxon>
        <taxon>Fungi</taxon>
        <taxon>Dikarya</taxon>
        <taxon>Ascomycota</taxon>
        <taxon>Pezizomycotina</taxon>
        <taxon>Dothideomycetes</taxon>
        <taxon>Dothideomycetidae</taxon>
        <taxon>Mycosphaerellales</taxon>
        <taxon>Teratosphaeriaceae</taxon>
        <taxon>Teratosphaeria</taxon>
    </lineage>
</organism>
<feature type="region of interest" description="Disordered" evidence="2">
    <location>
        <begin position="477"/>
        <end position="511"/>
    </location>
</feature>
<evidence type="ECO:0000259" key="4">
    <source>
        <dbReference type="PROSITE" id="PS51025"/>
    </source>
</evidence>
<feature type="compositionally biased region" description="Pro residues" evidence="2">
    <location>
        <begin position="19"/>
        <end position="29"/>
    </location>
</feature>
<dbReference type="Pfam" id="PF01480">
    <property type="entry name" value="PWI"/>
    <property type="match status" value="1"/>
</dbReference>
<dbReference type="Proteomes" id="UP000799436">
    <property type="component" value="Unassembled WGS sequence"/>
</dbReference>
<keyword evidence="1" id="KW-0694">RNA-binding</keyword>
<dbReference type="InterPro" id="IPR035979">
    <property type="entry name" value="RBD_domain_sf"/>
</dbReference>
<evidence type="ECO:0000313" key="5">
    <source>
        <dbReference type="EMBL" id="KAF2774339.1"/>
    </source>
</evidence>
<dbReference type="SMART" id="SM00311">
    <property type="entry name" value="PWI"/>
    <property type="match status" value="1"/>
</dbReference>
<name>A0A6G1LP14_9PEZI</name>
<dbReference type="SMART" id="SM00360">
    <property type="entry name" value="RRM"/>
    <property type="match status" value="1"/>
</dbReference>
<dbReference type="OrthoDB" id="6275295at2759"/>
<dbReference type="EMBL" id="ML995808">
    <property type="protein sequence ID" value="KAF2774339.1"/>
    <property type="molecule type" value="Genomic_DNA"/>
</dbReference>
<dbReference type="SUPFAM" id="SSF54928">
    <property type="entry name" value="RNA-binding domain, RBD"/>
    <property type="match status" value="1"/>
</dbReference>
<evidence type="ECO:0000313" key="6">
    <source>
        <dbReference type="Proteomes" id="UP000799436"/>
    </source>
</evidence>
<dbReference type="InterPro" id="IPR052768">
    <property type="entry name" value="RBM25"/>
</dbReference>
<dbReference type="Gene3D" id="3.30.70.330">
    <property type="match status" value="1"/>
</dbReference>
<dbReference type="GO" id="GO:0005681">
    <property type="term" value="C:spliceosomal complex"/>
    <property type="evidence" value="ECO:0007669"/>
    <property type="project" value="TreeGrafter"/>
</dbReference>
<feature type="domain" description="RRM" evidence="3">
    <location>
        <begin position="96"/>
        <end position="170"/>
    </location>
</feature>
<feature type="region of interest" description="Disordered" evidence="2">
    <location>
        <begin position="1"/>
        <end position="76"/>
    </location>
</feature>
<dbReference type="PROSITE" id="PS50102">
    <property type="entry name" value="RRM"/>
    <property type="match status" value="1"/>
</dbReference>
<feature type="compositionally biased region" description="Basic and acidic residues" evidence="2">
    <location>
        <begin position="605"/>
        <end position="616"/>
    </location>
</feature>
<proteinExistence type="predicted"/>
<feature type="compositionally biased region" description="Gly residues" evidence="2">
    <location>
        <begin position="61"/>
        <end position="70"/>
    </location>
</feature>
<keyword evidence="6" id="KW-1185">Reference proteome</keyword>
<protein>
    <recommendedName>
        <fullName evidence="7">PWI domain-containing protein</fullName>
    </recommendedName>
</protein>
<gene>
    <name evidence="5" type="ORF">EJ03DRAFT_322926</name>
</gene>
<sequence>MAYNYGAPPGFHASRGPMGQPPMGMPPAGMPAGMDFSAPVLRFDAGGRPSRAGLGSNPDPLGGGGGGGGRNLERDREKIRDQMLHLTPPTREEVARTIFVGGLGDAKVDDAQIETVLRCAGKLRRWTRARDADDKKCKFGFAEYEDSDSLEAATEIFKDGIDIPIKPSQPDPDAEPETVKVLVVADEQCKKYIAEWRQSRREDDEARQFRIDGCKEDLRLCLTSMGNMTAFDSNQEAVRDGDGDLAMGNGVDGDNANGDVPTIPLTLEDELSDIPAEQRATVAAEIRAFRDRSTKRDIERLRREEELEQAERNRSGRVNRLASPPPTSAPSGPNGAPVGPRSAQVAGAPAGPKGFRGAQLPSDYANGVAFVGSNGITREDEDAEESDEELERRRQAKKDEELERAYLDAERKWQNRERTRGMAQERENAREAREKAELDREKEMMAKRLKAWNDDEEARLCREEYYLDRSSWNRKRAIYREREDAADRRDREAEAREQQESLRRAGEAAGQADDFLDQMSADLARKGQQPQQPGNVAGAFKISLGSAAAKSKAPVTAPVPKRGMADVEGLLEDEEDASATVGTSSTRPKLKPLTDLSTVPDNLTESEKRDGREQLAREIPSSTEELYSWPVQWRHLTESILESQIRPFVERKIVEYLGVQEDLLVDAVVEGLRERRSAGDIEGELEGALEEEAGVLVKRVWRMVVFWTEAGGRGFV</sequence>
<feature type="domain" description="PWI" evidence="4">
    <location>
        <begin position="624"/>
        <end position="716"/>
    </location>
</feature>
<evidence type="ECO:0000256" key="2">
    <source>
        <dbReference type="SAM" id="MobiDB-lite"/>
    </source>
</evidence>
<dbReference type="InterPro" id="IPR000504">
    <property type="entry name" value="RRM_dom"/>
</dbReference>
<evidence type="ECO:0008006" key="7">
    <source>
        <dbReference type="Google" id="ProtNLM"/>
    </source>
</evidence>
<evidence type="ECO:0000256" key="1">
    <source>
        <dbReference type="PROSITE-ProRule" id="PRU00176"/>
    </source>
</evidence>
<evidence type="ECO:0000259" key="3">
    <source>
        <dbReference type="PROSITE" id="PS50102"/>
    </source>
</evidence>
<dbReference type="InterPro" id="IPR012677">
    <property type="entry name" value="Nucleotide-bd_a/b_plait_sf"/>
</dbReference>
<dbReference type="GO" id="GO:0003729">
    <property type="term" value="F:mRNA binding"/>
    <property type="evidence" value="ECO:0007669"/>
    <property type="project" value="TreeGrafter"/>
</dbReference>
<dbReference type="Gene3D" id="1.20.1390.10">
    <property type="entry name" value="PWI domain"/>
    <property type="match status" value="1"/>
</dbReference>
<feature type="compositionally biased region" description="Basic and acidic residues" evidence="2">
    <location>
        <begin position="390"/>
        <end position="441"/>
    </location>
</feature>
<dbReference type="InterPro" id="IPR002483">
    <property type="entry name" value="PWI_dom"/>
</dbReference>
<dbReference type="AlphaFoldDB" id="A0A6G1LP14"/>
<feature type="region of interest" description="Disordered" evidence="2">
    <location>
        <begin position="301"/>
        <end position="441"/>
    </location>
</feature>
<dbReference type="PANTHER" id="PTHR18806">
    <property type="entry name" value="RBM25 PROTEIN"/>
    <property type="match status" value="1"/>
</dbReference>
<feature type="compositionally biased region" description="Acidic residues" evidence="2">
    <location>
        <begin position="379"/>
        <end position="389"/>
    </location>
</feature>
<reference evidence="5" key="1">
    <citation type="journal article" date="2020" name="Stud. Mycol.">
        <title>101 Dothideomycetes genomes: a test case for predicting lifestyles and emergence of pathogens.</title>
        <authorList>
            <person name="Haridas S."/>
            <person name="Albert R."/>
            <person name="Binder M."/>
            <person name="Bloem J."/>
            <person name="Labutti K."/>
            <person name="Salamov A."/>
            <person name="Andreopoulos B."/>
            <person name="Baker S."/>
            <person name="Barry K."/>
            <person name="Bills G."/>
            <person name="Bluhm B."/>
            <person name="Cannon C."/>
            <person name="Castanera R."/>
            <person name="Culley D."/>
            <person name="Daum C."/>
            <person name="Ezra D."/>
            <person name="Gonzalez J."/>
            <person name="Henrissat B."/>
            <person name="Kuo A."/>
            <person name="Liang C."/>
            <person name="Lipzen A."/>
            <person name="Lutzoni F."/>
            <person name="Magnuson J."/>
            <person name="Mondo S."/>
            <person name="Nolan M."/>
            <person name="Ohm R."/>
            <person name="Pangilinan J."/>
            <person name="Park H.-J."/>
            <person name="Ramirez L."/>
            <person name="Alfaro M."/>
            <person name="Sun H."/>
            <person name="Tritt A."/>
            <person name="Yoshinaga Y."/>
            <person name="Zwiers L.-H."/>
            <person name="Turgeon B."/>
            <person name="Goodwin S."/>
            <person name="Spatafora J."/>
            <person name="Crous P."/>
            <person name="Grigoriev I."/>
        </authorList>
    </citation>
    <scope>NUCLEOTIDE SEQUENCE</scope>
    <source>
        <strain evidence="5">CBS 116005</strain>
    </source>
</reference>
<feature type="compositionally biased region" description="Basic and acidic residues" evidence="2">
    <location>
        <begin position="301"/>
        <end position="314"/>
    </location>
</feature>